<accession>A0A7I8JRZ2</accession>
<evidence type="ECO:0000256" key="1">
    <source>
        <dbReference type="ARBA" id="ARBA00022737"/>
    </source>
</evidence>
<keyword evidence="3" id="KW-1185">Reference proteome</keyword>
<dbReference type="AlphaFoldDB" id="A0A7I8JRZ2"/>
<evidence type="ECO:0000313" key="2">
    <source>
        <dbReference type="EMBL" id="CAA2633211.1"/>
    </source>
</evidence>
<dbReference type="GO" id="GO:0009451">
    <property type="term" value="P:RNA modification"/>
    <property type="evidence" value="ECO:0007669"/>
    <property type="project" value="InterPro"/>
</dbReference>
<dbReference type="GO" id="GO:0003723">
    <property type="term" value="F:RNA binding"/>
    <property type="evidence" value="ECO:0007669"/>
    <property type="project" value="InterPro"/>
</dbReference>
<sequence length="91" mass="10519">MNAHSVLPGMEHYGCMVDLLGRAGMLEKATEIIREMPFEPTPAIWGRWEDTFRVRKMMAARRLPKEPGRSWIEIERPKMCDEKGADLLGEF</sequence>
<dbReference type="Gene3D" id="1.25.40.10">
    <property type="entry name" value="Tetratricopeptide repeat domain"/>
    <property type="match status" value="1"/>
</dbReference>
<keyword evidence="1" id="KW-0677">Repeat</keyword>
<evidence type="ECO:0000313" key="3">
    <source>
        <dbReference type="Proteomes" id="UP001189122"/>
    </source>
</evidence>
<gene>
    <name evidence="2" type="ORF">SI7747_16018744</name>
</gene>
<dbReference type="InterPro" id="IPR011990">
    <property type="entry name" value="TPR-like_helical_dom_sf"/>
</dbReference>
<protein>
    <submittedName>
        <fullName evidence="2">Uncharacterized protein</fullName>
    </submittedName>
</protein>
<dbReference type="NCBIfam" id="TIGR00756">
    <property type="entry name" value="PPR"/>
    <property type="match status" value="1"/>
</dbReference>
<dbReference type="EMBL" id="LR743603">
    <property type="protein sequence ID" value="CAA2633211.1"/>
    <property type="molecule type" value="Genomic_DNA"/>
</dbReference>
<dbReference type="PANTHER" id="PTHR47926:SF347">
    <property type="entry name" value="PENTATRICOPEPTIDE REPEAT-CONTAINING PROTEIN"/>
    <property type="match status" value="1"/>
</dbReference>
<dbReference type="InterPro" id="IPR046960">
    <property type="entry name" value="PPR_At4g14850-like_plant"/>
</dbReference>
<name>A0A7I8JRZ2_SPIIN</name>
<dbReference type="PANTHER" id="PTHR47926">
    <property type="entry name" value="PENTATRICOPEPTIDE REPEAT-CONTAINING PROTEIN"/>
    <property type="match status" value="1"/>
</dbReference>
<dbReference type="EMBL" id="CACRZD030000016">
    <property type="protein sequence ID" value="CAA6672333.1"/>
    <property type="molecule type" value="Genomic_DNA"/>
</dbReference>
<dbReference type="Proteomes" id="UP001189122">
    <property type="component" value="Unassembled WGS sequence"/>
</dbReference>
<organism evidence="2">
    <name type="scientific">Spirodela intermedia</name>
    <name type="common">Intermediate duckweed</name>
    <dbReference type="NCBI Taxonomy" id="51605"/>
    <lineage>
        <taxon>Eukaryota</taxon>
        <taxon>Viridiplantae</taxon>
        <taxon>Streptophyta</taxon>
        <taxon>Embryophyta</taxon>
        <taxon>Tracheophyta</taxon>
        <taxon>Spermatophyta</taxon>
        <taxon>Magnoliopsida</taxon>
        <taxon>Liliopsida</taxon>
        <taxon>Araceae</taxon>
        <taxon>Lemnoideae</taxon>
        <taxon>Spirodela</taxon>
    </lineage>
</organism>
<proteinExistence type="predicted"/>
<dbReference type="InterPro" id="IPR002885">
    <property type="entry name" value="PPR_rpt"/>
</dbReference>
<reference evidence="2 3" key="1">
    <citation type="submission" date="2019-12" db="EMBL/GenBank/DDBJ databases">
        <authorList>
            <person name="Scholz U."/>
            <person name="Mascher M."/>
            <person name="Fiebig A."/>
        </authorList>
    </citation>
    <scope>NUCLEOTIDE SEQUENCE</scope>
</reference>